<dbReference type="InterPro" id="IPR004045">
    <property type="entry name" value="Glutathione_S-Trfase_N"/>
</dbReference>
<dbReference type="AlphaFoldDB" id="A0AAD4BLN2"/>
<dbReference type="Proteomes" id="UP001194468">
    <property type="component" value="Unassembled WGS sequence"/>
</dbReference>
<name>A0AAD4BLN2_BOLED</name>
<dbReference type="Gene3D" id="3.40.30.10">
    <property type="entry name" value="Glutaredoxin"/>
    <property type="match status" value="1"/>
</dbReference>
<dbReference type="SUPFAM" id="SSF52833">
    <property type="entry name" value="Thioredoxin-like"/>
    <property type="match status" value="1"/>
</dbReference>
<sequence length="169" mass="18718">MTSPPSSPETVGAHRPSSVASCPFPERCRFVLSYKKPPFDTVFVDIALKMKEIGASPNKRPDGSKVYTLPVLSDPNTGALITDSWAIAVYLDETYPEKPVFLKGSRGRIRSFDSVVGALLRASLGFNLLRSSHILNERSQEPFTTAKEERKGNHRAKILQFRKDLVRGG</sequence>
<feature type="domain" description="GST N-terminal" evidence="1">
    <location>
        <begin position="12"/>
        <end position="99"/>
    </location>
</feature>
<keyword evidence="3" id="KW-1185">Reference proteome</keyword>
<evidence type="ECO:0000313" key="3">
    <source>
        <dbReference type="Proteomes" id="UP001194468"/>
    </source>
</evidence>
<dbReference type="PROSITE" id="PS50404">
    <property type="entry name" value="GST_NTER"/>
    <property type="match status" value="1"/>
</dbReference>
<reference evidence="2" key="1">
    <citation type="submission" date="2019-10" db="EMBL/GenBank/DDBJ databases">
        <authorList>
            <consortium name="DOE Joint Genome Institute"/>
            <person name="Kuo A."/>
            <person name="Miyauchi S."/>
            <person name="Kiss E."/>
            <person name="Drula E."/>
            <person name="Kohler A."/>
            <person name="Sanchez-Garcia M."/>
            <person name="Andreopoulos B."/>
            <person name="Barry K.W."/>
            <person name="Bonito G."/>
            <person name="Buee M."/>
            <person name="Carver A."/>
            <person name="Chen C."/>
            <person name="Cichocki N."/>
            <person name="Clum A."/>
            <person name="Culley D."/>
            <person name="Crous P.W."/>
            <person name="Fauchery L."/>
            <person name="Girlanda M."/>
            <person name="Hayes R."/>
            <person name="Keri Z."/>
            <person name="LaButti K."/>
            <person name="Lipzen A."/>
            <person name="Lombard V."/>
            <person name="Magnuson J."/>
            <person name="Maillard F."/>
            <person name="Morin E."/>
            <person name="Murat C."/>
            <person name="Nolan M."/>
            <person name="Ohm R."/>
            <person name="Pangilinan J."/>
            <person name="Pereira M."/>
            <person name="Perotto S."/>
            <person name="Peter M."/>
            <person name="Riley R."/>
            <person name="Sitrit Y."/>
            <person name="Stielow B."/>
            <person name="Szollosi G."/>
            <person name="Zifcakova L."/>
            <person name="Stursova M."/>
            <person name="Spatafora J.W."/>
            <person name="Tedersoo L."/>
            <person name="Vaario L.-M."/>
            <person name="Yamada A."/>
            <person name="Yan M."/>
            <person name="Wang P."/>
            <person name="Xu J."/>
            <person name="Bruns T."/>
            <person name="Baldrian P."/>
            <person name="Vilgalys R."/>
            <person name="Henrissat B."/>
            <person name="Grigoriev I.V."/>
            <person name="Hibbett D."/>
            <person name="Nagy L.G."/>
            <person name="Martin F.M."/>
        </authorList>
    </citation>
    <scope>NUCLEOTIDE SEQUENCE</scope>
    <source>
        <strain evidence="2">BED1</strain>
    </source>
</reference>
<protein>
    <recommendedName>
        <fullName evidence="1">GST N-terminal domain-containing protein</fullName>
    </recommendedName>
</protein>
<reference evidence="2" key="2">
    <citation type="journal article" date="2020" name="Nat. Commun.">
        <title>Large-scale genome sequencing of mycorrhizal fungi provides insights into the early evolution of symbiotic traits.</title>
        <authorList>
            <person name="Miyauchi S."/>
            <person name="Kiss E."/>
            <person name="Kuo A."/>
            <person name="Drula E."/>
            <person name="Kohler A."/>
            <person name="Sanchez-Garcia M."/>
            <person name="Morin E."/>
            <person name="Andreopoulos B."/>
            <person name="Barry K.W."/>
            <person name="Bonito G."/>
            <person name="Buee M."/>
            <person name="Carver A."/>
            <person name="Chen C."/>
            <person name="Cichocki N."/>
            <person name="Clum A."/>
            <person name="Culley D."/>
            <person name="Crous P.W."/>
            <person name="Fauchery L."/>
            <person name="Girlanda M."/>
            <person name="Hayes R.D."/>
            <person name="Keri Z."/>
            <person name="LaButti K."/>
            <person name="Lipzen A."/>
            <person name="Lombard V."/>
            <person name="Magnuson J."/>
            <person name="Maillard F."/>
            <person name="Murat C."/>
            <person name="Nolan M."/>
            <person name="Ohm R.A."/>
            <person name="Pangilinan J."/>
            <person name="Pereira M.F."/>
            <person name="Perotto S."/>
            <person name="Peter M."/>
            <person name="Pfister S."/>
            <person name="Riley R."/>
            <person name="Sitrit Y."/>
            <person name="Stielow J.B."/>
            <person name="Szollosi G."/>
            <person name="Zifcakova L."/>
            <person name="Stursova M."/>
            <person name="Spatafora J.W."/>
            <person name="Tedersoo L."/>
            <person name="Vaario L.M."/>
            <person name="Yamada A."/>
            <person name="Yan M."/>
            <person name="Wang P."/>
            <person name="Xu J."/>
            <person name="Bruns T."/>
            <person name="Baldrian P."/>
            <person name="Vilgalys R."/>
            <person name="Dunand C."/>
            <person name="Henrissat B."/>
            <person name="Grigoriev I.V."/>
            <person name="Hibbett D."/>
            <person name="Nagy L.G."/>
            <person name="Martin F.M."/>
        </authorList>
    </citation>
    <scope>NUCLEOTIDE SEQUENCE</scope>
    <source>
        <strain evidence="2">BED1</strain>
    </source>
</reference>
<dbReference type="InterPro" id="IPR036249">
    <property type="entry name" value="Thioredoxin-like_sf"/>
</dbReference>
<dbReference type="Pfam" id="PF13409">
    <property type="entry name" value="GST_N_2"/>
    <property type="match status" value="1"/>
</dbReference>
<gene>
    <name evidence="2" type="ORF">L210DRAFT_3556483</name>
</gene>
<comment type="caution">
    <text evidence="2">The sequence shown here is derived from an EMBL/GenBank/DDBJ whole genome shotgun (WGS) entry which is preliminary data.</text>
</comment>
<accession>A0AAD4BLN2</accession>
<proteinExistence type="predicted"/>
<organism evidence="2 3">
    <name type="scientific">Boletus edulis BED1</name>
    <dbReference type="NCBI Taxonomy" id="1328754"/>
    <lineage>
        <taxon>Eukaryota</taxon>
        <taxon>Fungi</taxon>
        <taxon>Dikarya</taxon>
        <taxon>Basidiomycota</taxon>
        <taxon>Agaricomycotina</taxon>
        <taxon>Agaricomycetes</taxon>
        <taxon>Agaricomycetidae</taxon>
        <taxon>Boletales</taxon>
        <taxon>Boletineae</taxon>
        <taxon>Boletaceae</taxon>
        <taxon>Boletoideae</taxon>
        <taxon>Boletus</taxon>
    </lineage>
</organism>
<evidence type="ECO:0000259" key="1">
    <source>
        <dbReference type="PROSITE" id="PS50404"/>
    </source>
</evidence>
<evidence type="ECO:0000313" key="2">
    <source>
        <dbReference type="EMBL" id="KAF8433566.1"/>
    </source>
</evidence>
<dbReference type="EMBL" id="WHUW01000033">
    <property type="protein sequence ID" value="KAF8433566.1"/>
    <property type="molecule type" value="Genomic_DNA"/>
</dbReference>